<dbReference type="EMBL" id="CP012288">
    <property type="protein sequence ID" value="AMV66744.1"/>
    <property type="molecule type" value="Genomic_DNA"/>
</dbReference>
<name>A0ABN4N7W5_9LACO</name>
<organism evidence="1 2">
    <name type="scientific">Pediococcus damnosus</name>
    <dbReference type="NCBI Taxonomy" id="51663"/>
    <lineage>
        <taxon>Bacteria</taxon>
        <taxon>Bacillati</taxon>
        <taxon>Bacillota</taxon>
        <taxon>Bacilli</taxon>
        <taxon>Lactobacillales</taxon>
        <taxon>Lactobacillaceae</taxon>
        <taxon>Pediococcus</taxon>
    </lineage>
</organism>
<proteinExistence type="predicted"/>
<accession>A0ABN4N7W5</accession>
<dbReference type="Proteomes" id="UP000076244">
    <property type="component" value="Chromosome"/>
</dbReference>
<gene>
    <name evidence="1" type="ORF">ADU72_0799</name>
</gene>
<reference evidence="1 2" key="1">
    <citation type="journal article" date="2016" name="PLoS ONE">
        <title>The Identification of Novel Diagnostic Marker Genes for the Detection of Beer Spoiling Pediococcus damnosus Strains Using the BlAst Diagnostic Gene findEr.</title>
        <authorList>
            <person name="Behr J."/>
            <person name="Geissler A.J."/>
            <person name="Schmid J."/>
            <person name="Zehe A."/>
            <person name="Vogel R.F."/>
        </authorList>
    </citation>
    <scope>NUCLEOTIDE SEQUENCE [LARGE SCALE GENOMIC DNA]</scope>
    <source>
        <strain evidence="1 2">TMW 2.1535</strain>
    </source>
</reference>
<evidence type="ECO:0000313" key="2">
    <source>
        <dbReference type="Proteomes" id="UP000076244"/>
    </source>
</evidence>
<keyword evidence="2" id="KW-1185">Reference proteome</keyword>
<evidence type="ECO:0000313" key="1">
    <source>
        <dbReference type="EMBL" id="AMV66744.1"/>
    </source>
</evidence>
<dbReference type="RefSeq" id="WP_062916580.1">
    <property type="nucleotide sequence ID" value="NZ_CP012288.1"/>
</dbReference>
<sequence length="238" mass="28222">MHYGENDDKFSYVLSIIDQAATTGDYSQLQKIHQKFENSTSLHDQAISALAYVKIYVHGHNPLSMSLMPTIPLKIHLEQTKEWTFFELRAFVDGIFMFRRDLDSLPLCMERAVKSFKKYRCLYELKSSSEQSIASIFLNYVQIALVSFDYNRDHYSLVNKYPNTQDVDDFSSQLTIQFSKFLQNLYFGNNSEKDFSDSKEFLTMLKKLNFKDYVVFKEIYDYHIPYSKRYRQNHKQQT</sequence>
<protein>
    <submittedName>
        <fullName evidence="1">Uncharacterized protein</fullName>
    </submittedName>
</protein>